<dbReference type="RefSeq" id="XP_044936236.1">
    <property type="nucleotide sequence ID" value="XM_045080301.1"/>
</dbReference>
<reference evidence="3" key="1">
    <citation type="submission" date="2025-08" db="UniProtKB">
        <authorList>
            <consortium name="RefSeq"/>
        </authorList>
    </citation>
    <scope>IDENTIFICATION</scope>
    <source>
        <tissue evidence="3">Brain</tissue>
    </source>
</reference>
<keyword evidence="2" id="KW-1185">Reference proteome</keyword>
<feature type="compositionally biased region" description="Low complexity" evidence="1">
    <location>
        <begin position="99"/>
        <end position="115"/>
    </location>
</feature>
<gene>
    <name evidence="3" type="primary">LOC123392144</name>
</gene>
<sequence>MAAAITQASYEDMLSPLLPRWLFQHQAVLGGWGRFAPTAAGTAQGDRAGVSRARTFSTVPQRLCVQLAGDTDRQTEGGETDRRAGRGREDGGARRCGGARDAPAQPQTPARRPPALTSHAPPVAPGDRPAAGDALVSRPGLRSPAPGSGLPPRAPSRAERPAEPARPAGLTLSGGAAGTVLADGGSGPARSGRPRAQGAAGKRRVCSRPRERAEPRRAHGRKWLERPRKPKTGSDVAEVVAGRGRRLGGRGRRRPCVSPSGLRGPHVGSAAAGAPLPHPRLAASAQPPLVSAPGPPTRLPPTPRARRSGPARPRSRYPGPAPPQPLPGPPTPVARGRGSRGSPVVAGARAPTSRDPPSARVTPAPRRGRPRWSRTADPGPTEPDRPRRPSRSGQRSRRHAVAQAAPRAGASESAGKHAVPRAGRAVCSGVRCGSRPAPGSEVSEEPPETRPSAPAPVHPGHANARDPESGTEEARGLPAHGRRGSAPKPCLPATPDAASPPGSAAGLDPGGGRCPRFWEDPPGRAGRRPRAGRGAPRGRQGPQSWTTRSFSSAPGASRAPADTVRPARRRRVPTAERLTRGARILLWRATRRRVLPRSPPGRRRETSDGVKRAEPELPGDPRPVRLREAELAVPEDPPRLRLTRVSAVRPHRTPGGSASLGHVRGQAPVPGARGAFPLLRPGDASGLGFGPLPAGGNTVRRETQAADLLSSGSFARLSRPCRESLCKPQGDSAGVPAGGTRPAGQRGPVGAWAVTTSAGPSEGTREACQRRTPVPLSPGQSNVTESKCLSGLSGRGPRILSTGATAEYRERVARPAPVRVHWVLRSLPDLTGFITDQNQSRSEKAARDPGHGAPRGARPREGGKQARRFRVKRKSRSALPSSAGESGRRQLPGESGPPQTRTVRCHGLPSNPPHPSSLVIPVNIGVASDSPDKSSRNSDSRFRSHGPDTAGTSALLPTALQEDGSVFGDGNTVTGNPLVPTVFAAQLPGHLHLRPPPVGALERDTTCWADVDFSHL</sequence>
<feature type="compositionally biased region" description="Basic residues" evidence="1">
    <location>
        <begin position="865"/>
        <end position="876"/>
    </location>
</feature>
<feature type="compositionally biased region" description="Pro residues" evidence="1">
    <location>
        <begin position="293"/>
        <end position="303"/>
    </location>
</feature>
<feature type="compositionally biased region" description="Basic and acidic residues" evidence="1">
    <location>
        <begin position="70"/>
        <end position="93"/>
    </location>
</feature>
<proteinExistence type="predicted"/>
<dbReference type="AlphaFoldDB" id="A0A8U0V3I3"/>
<protein>
    <submittedName>
        <fullName evidence="3">Collagen alpha-1(I) chain-like</fullName>
    </submittedName>
</protein>
<feature type="compositionally biased region" description="Basic residues" evidence="1">
    <location>
        <begin position="388"/>
        <end position="400"/>
    </location>
</feature>
<evidence type="ECO:0000256" key="1">
    <source>
        <dbReference type="SAM" id="MobiDB-lite"/>
    </source>
</evidence>
<accession>A0A8U0V3I3</accession>
<feature type="compositionally biased region" description="Basic residues" evidence="1">
    <location>
        <begin position="304"/>
        <end position="315"/>
    </location>
</feature>
<feature type="compositionally biased region" description="Basic and acidic residues" evidence="1">
    <location>
        <begin position="930"/>
        <end position="946"/>
    </location>
</feature>
<feature type="compositionally biased region" description="Basic and acidic residues" evidence="1">
    <location>
        <begin position="208"/>
        <end position="227"/>
    </location>
</feature>
<feature type="compositionally biased region" description="Basic and acidic residues" evidence="1">
    <location>
        <begin position="841"/>
        <end position="850"/>
    </location>
</feature>
<feature type="compositionally biased region" description="Basic residues" evidence="1">
    <location>
        <begin position="243"/>
        <end position="255"/>
    </location>
</feature>
<feature type="region of interest" description="Disordered" evidence="1">
    <location>
        <begin position="66"/>
        <end position="577"/>
    </location>
</feature>
<evidence type="ECO:0000313" key="2">
    <source>
        <dbReference type="Proteomes" id="UP000000715"/>
    </source>
</evidence>
<name>A0A8U0V3I3_MUSPF</name>
<feature type="region of interest" description="Disordered" evidence="1">
    <location>
        <begin position="725"/>
        <end position="793"/>
    </location>
</feature>
<feature type="compositionally biased region" description="Pro residues" evidence="1">
    <location>
        <begin position="319"/>
        <end position="332"/>
    </location>
</feature>
<feature type="compositionally biased region" description="Basic and acidic residues" evidence="1">
    <location>
        <begin position="602"/>
        <end position="615"/>
    </location>
</feature>
<feature type="compositionally biased region" description="Low complexity" evidence="1">
    <location>
        <begin position="493"/>
        <end position="507"/>
    </location>
</feature>
<feature type="compositionally biased region" description="Low complexity" evidence="1">
    <location>
        <begin position="165"/>
        <end position="196"/>
    </location>
</feature>
<feature type="compositionally biased region" description="Polar residues" evidence="1">
    <location>
        <begin position="544"/>
        <end position="554"/>
    </location>
</feature>
<evidence type="ECO:0000313" key="3">
    <source>
        <dbReference type="RefSeq" id="XP_044936236.1"/>
    </source>
</evidence>
<dbReference type="GeneID" id="123392144"/>
<feature type="compositionally biased region" description="Polar residues" evidence="1">
    <location>
        <begin position="778"/>
        <end position="787"/>
    </location>
</feature>
<organism evidence="2 3">
    <name type="scientific">Mustela putorius furo</name>
    <name type="common">European domestic ferret</name>
    <name type="synonym">Mustela furo</name>
    <dbReference type="NCBI Taxonomy" id="9669"/>
    <lineage>
        <taxon>Eukaryota</taxon>
        <taxon>Metazoa</taxon>
        <taxon>Chordata</taxon>
        <taxon>Craniata</taxon>
        <taxon>Vertebrata</taxon>
        <taxon>Euteleostomi</taxon>
        <taxon>Mammalia</taxon>
        <taxon>Eutheria</taxon>
        <taxon>Laurasiatheria</taxon>
        <taxon>Carnivora</taxon>
        <taxon>Caniformia</taxon>
        <taxon>Musteloidea</taxon>
        <taxon>Mustelidae</taxon>
        <taxon>Mustelinae</taxon>
        <taxon>Mustela</taxon>
    </lineage>
</organism>
<feature type="region of interest" description="Disordered" evidence="1">
    <location>
        <begin position="834"/>
        <end position="954"/>
    </location>
</feature>
<feature type="region of interest" description="Disordered" evidence="1">
    <location>
        <begin position="595"/>
        <end position="623"/>
    </location>
</feature>
<feature type="compositionally biased region" description="Low complexity" evidence="1">
    <location>
        <begin position="532"/>
        <end position="543"/>
    </location>
</feature>
<feature type="compositionally biased region" description="Basic and acidic residues" evidence="1">
    <location>
        <begin position="463"/>
        <end position="475"/>
    </location>
</feature>
<dbReference type="Proteomes" id="UP000000715">
    <property type="component" value="Unplaced"/>
</dbReference>